<comment type="caution">
    <text evidence="2">The sequence shown here is derived from an EMBL/GenBank/DDBJ whole genome shotgun (WGS) entry which is preliminary data.</text>
</comment>
<evidence type="ECO:0000313" key="2">
    <source>
        <dbReference type="EMBL" id="KAF3326977.1"/>
    </source>
</evidence>
<accession>A0A833QSR9</accession>
<dbReference type="OrthoDB" id="10263345at2759"/>
<gene>
    <name evidence="2" type="ORF">FCM35_KLT08607</name>
</gene>
<dbReference type="AlphaFoldDB" id="A0A833QSR9"/>
<keyword evidence="3" id="KW-1185">Reference proteome</keyword>
<protein>
    <submittedName>
        <fullName evidence="2">Uncharacterized protein</fullName>
    </submittedName>
</protein>
<sequence>MDEGFLENRIIIFISSLTTLNTPASLPPDPNLRASAPLRLFSPLTSVVSASPLPPYYCLLFLSIRDGGATSAGDLAVPSSPLRRYSLYLWNSVTQGNITTASFSLDPRLQLVTSSCPLLHSAGTLSLSLWNSVTQDQKKQAAPDLIDSLVGTTLGSPEDIFNEPSVQNLKIEALENSASTSTSSNGAAGTGSMENDTPFYQLRKEATVLVANTIERGIRLMYKYARLMQKLEISREENRNRPEFETILKPTIGSWILNPMLIPFPDREPLPTQHQPPTGPKTTRPKRPYTDSYQTHNGWPIMLTETAGERIATEDGEMSEGEPSGMALSKKPKAARQTSPPAPT</sequence>
<dbReference type="EMBL" id="SWLB01000018">
    <property type="protein sequence ID" value="KAF3326977.1"/>
    <property type="molecule type" value="Genomic_DNA"/>
</dbReference>
<organism evidence="2 3">
    <name type="scientific">Carex littledalei</name>
    <dbReference type="NCBI Taxonomy" id="544730"/>
    <lineage>
        <taxon>Eukaryota</taxon>
        <taxon>Viridiplantae</taxon>
        <taxon>Streptophyta</taxon>
        <taxon>Embryophyta</taxon>
        <taxon>Tracheophyta</taxon>
        <taxon>Spermatophyta</taxon>
        <taxon>Magnoliopsida</taxon>
        <taxon>Liliopsida</taxon>
        <taxon>Poales</taxon>
        <taxon>Cyperaceae</taxon>
        <taxon>Cyperoideae</taxon>
        <taxon>Cariceae</taxon>
        <taxon>Carex</taxon>
        <taxon>Carex subgen. Euthyceras</taxon>
    </lineage>
</organism>
<evidence type="ECO:0000313" key="3">
    <source>
        <dbReference type="Proteomes" id="UP000623129"/>
    </source>
</evidence>
<evidence type="ECO:0000256" key="1">
    <source>
        <dbReference type="SAM" id="MobiDB-lite"/>
    </source>
</evidence>
<dbReference type="Proteomes" id="UP000623129">
    <property type="component" value="Unassembled WGS sequence"/>
</dbReference>
<reference evidence="2" key="1">
    <citation type="submission" date="2020-01" db="EMBL/GenBank/DDBJ databases">
        <title>Genome sequence of Kobresia littledalei, the first chromosome-level genome in the family Cyperaceae.</title>
        <authorList>
            <person name="Qu G."/>
        </authorList>
    </citation>
    <scope>NUCLEOTIDE SEQUENCE</scope>
    <source>
        <strain evidence="2">C.B.Clarke</strain>
        <tissue evidence="2">Leaf</tissue>
    </source>
</reference>
<feature type="region of interest" description="Disordered" evidence="1">
    <location>
        <begin position="266"/>
        <end position="344"/>
    </location>
</feature>
<name>A0A833QSR9_9POAL</name>
<proteinExistence type="predicted"/>